<dbReference type="InterPro" id="IPR040976">
    <property type="entry name" value="Pkinase_fungal"/>
</dbReference>
<dbReference type="PANTHER" id="PTHR38248">
    <property type="entry name" value="FUNK1 6"/>
    <property type="match status" value="1"/>
</dbReference>
<dbReference type="OrthoDB" id="3182677at2759"/>
<dbReference type="AlphaFoldDB" id="A0A0H2SCS9"/>
<dbReference type="Proteomes" id="UP000053477">
    <property type="component" value="Unassembled WGS sequence"/>
</dbReference>
<protein>
    <recommendedName>
        <fullName evidence="1">Fungal-type protein kinase domain-containing protein</fullName>
    </recommendedName>
</protein>
<feature type="domain" description="Fungal-type protein kinase" evidence="1">
    <location>
        <begin position="463"/>
        <end position="666"/>
    </location>
</feature>
<evidence type="ECO:0000259" key="1">
    <source>
        <dbReference type="Pfam" id="PF17667"/>
    </source>
</evidence>
<sequence length="787" mass="89474">MNLKGHTWQFPPDDITRMLSPKVLQLQYRNQPRDEVTGFRHLLIHFDSLIDHPTVVQVMDEVFIRPLTAPILQANEPLDYEPVADFLNQCISLCDIAYGKIASQLGEDGQFTVKARTDRWLVTSFGYDRQVGDKIRGAHPLKPKFVEGSDTACWWKVPVGEKGMQMHICSDLKAEWPDIILQCATYARGQFYADPLRSFVVVIAVNHKSSSLRVLIFHHGGLSASREFFFGPNADEGSHRAFLKILLSIFLWQGPADAGLPEFTDGETWVLPSKTQEHTVATQTSILFYRPSIRSRETFVALLNVPGTLLLNEESEAVQVTPSMDSSASAAEAVGKELQHIQLESATVPGRNVLAAQKTDHQNIYPLKFLDHEPSRKERNYLDIPSGDLVAKCSWPSYLRCGVEEKVYESCRGDFGTPTLYASYEPFTSNHHCMTNSFFLPPPGSNLSVYFFPIWNEETAREPDYRSLVVSLSRDRGKTIDNCESAWDLCIFLLHSMLGWLSMFQSGYMHRDVSIGNLFMLPKEVEMEPFSIKKFTDFRNAMLGDGQPTGIRQEIQDKVQQLRTLQQQMGDKFTEAIEKVARIAAELERKVTDDLRVTKKCRAIISDGDLAAYIPTYFTKEHGHGELSGTTEFMSPSVIAAVARGGRYLHKPIDDMYSFLFVALWATVLHPKSRGTKPSEAAWKHHLLNNARIEVLNEWKREYFFDEEDEDGTYSHLVLAIRPILREWVHALDHLDQEFTRAIRNKDPLLGNPLLLYDEYAYRGVTLFVDILIKHFASSKDVLETPL</sequence>
<accession>A0A0H2SCS9</accession>
<proteinExistence type="predicted"/>
<organism evidence="2 3">
    <name type="scientific">Schizopora paradoxa</name>
    <dbReference type="NCBI Taxonomy" id="27342"/>
    <lineage>
        <taxon>Eukaryota</taxon>
        <taxon>Fungi</taxon>
        <taxon>Dikarya</taxon>
        <taxon>Basidiomycota</taxon>
        <taxon>Agaricomycotina</taxon>
        <taxon>Agaricomycetes</taxon>
        <taxon>Hymenochaetales</taxon>
        <taxon>Schizoporaceae</taxon>
        <taxon>Schizopora</taxon>
    </lineage>
</organism>
<reference evidence="2 3" key="1">
    <citation type="submission" date="2015-04" db="EMBL/GenBank/DDBJ databases">
        <title>Complete genome sequence of Schizopora paradoxa KUC8140, a cosmopolitan wood degrader in East Asia.</title>
        <authorList>
            <consortium name="DOE Joint Genome Institute"/>
            <person name="Min B."/>
            <person name="Park H."/>
            <person name="Jang Y."/>
            <person name="Kim J.-J."/>
            <person name="Kim K.H."/>
            <person name="Pangilinan J."/>
            <person name="Lipzen A."/>
            <person name="Riley R."/>
            <person name="Grigoriev I.V."/>
            <person name="Spatafora J.W."/>
            <person name="Choi I.-G."/>
        </authorList>
    </citation>
    <scope>NUCLEOTIDE SEQUENCE [LARGE SCALE GENOMIC DNA]</scope>
    <source>
        <strain evidence="2 3">KUC8140</strain>
    </source>
</reference>
<gene>
    <name evidence="2" type="ORF">SCHPADRAFT_299202</name>
</gene>
<dbReference type="InterPro" id="IPR011009">
    <property type="entry name" value="Kinase-like_dom_sf"/>
</dbReference>
<dbReference type="EMBL" id="KQ085939">
    <property type="protein sequence ID" value="KLO14766.1"/>
    <property type="molecule type" value="Genomic_DNA"/>
</dbReference>
<dbReference type="PANTHER" id="PTHR38248:SF2">
    <property type="entry name" value="FUNK1 11"/>
    <property type="match status" value="1"/>
</dbReference>
<keyword evidence="3" id="KW-1185">Reference proteome</keyword>
<dbReference type="Pfam" id="PF17667">
    <property type="entry name" value="Pkinase_fungal"/>
    <property type="match status" value="1"/>
</dbReference>
<dbReference type="SUPFAM" id="SSF56112">
    <property type="entry name" value="Protein kinase-like (PK-like)"/>
    <property type="match status" value="1"/>
</dbReference>
<dbReference type="InParanoid" id="A0A0H2SCS9"/>
<name>A0A0H2SCS9_9AGAM</name>
<dbReference type="STRING" id="27342.A0A0H2SCS9"/>
<evidence type="ECO:0000313" key="3">
    <source>
        <dbReference type="Proteomes" id="UP000053477"/>
    </source>
</evidence>
<evidence type="ECO:0000313" key="2">
    <source>
        <dbReference type="EMBL" id="KLO14766.1"/>
    </source>
</evidence>